<dbReference type="AlphaFoldDB" id="A0A7S9DXZ6"/>
<dbReference type="CDD" id="cd00761">
    <property type="entry name" value="Glyco_tranf_GTA_type"/>
    <property type="match status" value="1"/>
</dbReference>
<dbReference type="InterPro" id="IPR001173">
    <property type="entry name" value="Glyco_trans_2-like"/>
</dbReference>
<evidence type="ECO:0000313" key="5">
    <source>
        <dbReference type="Proteomes" id="UP000595095"/>
    </source>
</evidence>
<keyword evidence="4" id="KW-0808">Transferase</keyword>
<dbReference type="PANTHER" id="PTHR22916:SF3">
    <property type="entry name" value="UDP-GLCNAC:BETAGAL BETA-1,3-N-ACETYLGLUCOSAMINYLTRANSFERASE-LIKE PROTEIN 1"/>
    <property type="match status" value="1"/>
</dbReference>
<organism evidence="4 5">
    <name type="scientific">Salinimonas marina</name>
    <dbReference type="NCBI Taxonomy" id="2785918"/>
    <lineage>
        <taxon>Bacteria</taxon>
        <taxon>Pseudomonadati</taxon>
        <taxon>Pseudomonadota</taxon>
        <taxon>Gammaproteobacteria</taxon>
        <taxon>Alteromonadales</taxon>
        <taxon>Alteromonadaceae</taxon>
        <taxon>Alteromonas/Salinimonas group</taxon>
        <taxon>Salinimonas</taxon>
    </lineage>
</organism>
<dbReference type="EMBL" id="CP064795">
    <property type="protein sequence ID" value="QPG06024.1"/>
    <property type="molecule type" value="Genomic_DNA"/>
</dbReference>
<feature type="domain" description="Glycosyl transferase family 1" evidence="1">
    <location>
        <begin position="759"/>
        <end position="904"/>
    </location>
</feature>
<dbReference type="SUPFAM" id="SSF53448">
    <property type="entry name" value="Nucleotide-diphospho-sugar transferases"/>
    <property type="match status" value="1"/>
</dbReference>
<dbReference type="Gene3D" id="3.40.50.2000">
    <property type="entry name" value="Glycogen Phosphorylase B"/>
    <property type="match status" value="2"/>
</dbReference>
<evidence type="ECO:0000313" key="4">
    <source>
        <dbReference type="EMBL" id="QPG06024.1"/>
    </source>
</evidence>
<dbReference type="SUPFAM" id="SSF53756">
    <property type="entry name" value="UDP-Glycosyltransferase/glycogen phosphorylase"/>
    <property type="match status" value="1"/>
</dbReference>
<reference evidence="4 5" key="1">
    <citation type="submission" date="2020-11" db="EMBL/GenBank/DDBJ databases">
        <title>Complete genome sequence for Salinimonas sp. strain G2-b.</title>
        <authorList>
            <person name="Park S.-J."/>
        </authorList>
    </citation>
    <scope>NUCLEOTIDE SEQUENCE [LARGE SCALE GENOMIC DNA]</scope>
    <source>
        <strain evidence="4 5">G2-b</strain>
    </source>
</reference>
<keyword evidence="5" id="KW-1185">Reference proteome</keyword>
<evidence type="ECO:0000259" key="3">
    <source>
        <dbReference type="Pfam" id="PF13439"/>
    </source>
</evidence>
<dbReference type="KEGG" id="smaa:IT774_01850"/>
<dbReference type="GO" id="GO:0016758">
    <property type="term" value="F:hexosyltransferase activity"/>
    <property type="evidence" value="ECO:0007669"/>
    <property type="project" value="UniProtKB-ARBA"/>
</dbReference>
<dbReference type="Gene3D" id="3.90.550.10">
    <property type="entry name" value="Spore Coat Polysaccharide Biosynthesis Protein SpsA, Chain A"/>
    <property type="match status" value="1"/>
</dbReference>
<feature type="domain" description="Glycosyltransferase 2-like" evidence="2">
    <location>
        <begin position="217"/>
        <end position="343"/>
    </location>
</feature>
<dbReference type="Pfam" id="PF13439">
    <property type="entry name" value="Glyco_transf_4"/>
    <property type="match status" value="1"/>
</dbReference>
<accession>A0A7S9DXZ6</accession>
<dbReference type="PANTHER" id="PTHR22916">
    <property type="entry name" value="GLYCOSYLTRANSFERASE"/>
    <property type="match status" value="1"/>
</dbReference>
<dbReference type="InterPro" id="IPR028098">
    <property type="entry name" value="Glyco_trans_4-like_N"/>
</dbReference>
<feature type="domain" description="Glycosyltransferase subfamily 4-like N-terminal" evidence="3">
    <location>
        <begin position="581"/>
        <end position="739"/>
    </location>
</feature>
<protein>
    <submittedName>
        <fullName evidence="4">Glycosyltransferase</fullName>
    </submittedName>
</protein>
<gene>
    <name evidence="4" type="ORF">IT774_01850</name>
</gene>
<dbReference type="Pfam" id="PF00534">
    <property type="entry name" value="Glycos_transf_1"/>
    <property type="match status" value="1"/>
</dbReference>
<name>A0A7S9DXZ6_9ALTE</name>
<evidence type="ECO:0000259" key="1">
    <source>
        <dbReference type="Pfam" id="PF00534"/>
    </source>
</evidence>
<dbReference type="CDD" id="cd03801">
    <property type="entry name" value="GT4_PimA-like"/>
    <property type="match status" value="1"/>
</dbReference>
<dbReference type="RefSeq" id="WP_195811103.1">
    <property type="nucleotide sequence ID" value="NZ_CP064795.1"/>
</dbReference>
<dbReference type="Pfam" id="PF00535">
    <property type="entry name" value="Glycos_transf_2"/>
    <property type="match status" value="1"/>
</dbReference>
<dbReference type="InterPro" id="IPR029044">
    <property type="entry name" value="Nucleotide-diphossugar_trans"/>
</dbReference>
<proteinExistence type="predicted"/>
<evidence type="ECO:0000259" key="2">
    <source>
        <dbReference type="Pfam" id="PF00535"/>
    </source>
</evidence>
<dbReference type="InterPro" id="IPR001296">
    <property type="entry name" value="Glyco_trans_1"/>
</dbReference>
<dbReference type="Proteomes" id="UP000595095">
    <property type="component" value="Chromosome"/>
</dbReference>
<sequence>MSDAVPQELLKAFDPIWYLATYPDVEKAGIDPLSHFEKFGWKEGRWPYYLEAVMLDEKLWGNRNTEDYCQQLQRIAENTHEENRGLACWFLCRWFASHGEWDAAKPFVEGMLNDSYLPLFIRHEGPFLLAFTVCLKALGPESAKAVLNNSRWAASANKTLAFSMLTHGKAKIDSINQIFEQPGLLRLADSETPTLDSITSNVEQRVGGTNALSPTVSVIIPCFNAEKTIATALSSLINQTYPKLEILVVDDASTDHSFKRVQEFVTRDKRVRYLRLSQNSGAYAARNLALKSCRGAFITTHDADDWSHPQKIEKQVEALQKNRRIKATVSHWVRTDEALNFERWRMEEGWIYRNVSSLMFRRSVFRKLGYWDTVSVNADTEYYHRIQKKFGHGAIEEVMPGLPLAFGRVDAGSLTQTGATHLRTQFNGIRKDYQDAAAKWHANARRLYMPQYGLRFFTAPPLICRGTVEARRDNLKRILQEKGLFHRDWYLNAYPDIAKAGVDPLTHFIAHGIDEGRDPNPYLSTSGLAYTTSSNHFDAISRWASQPIDPAALVSISGHTETDSKTGILMVGHLAGNTLFGAERSFLDCVKMLASKNSDISVVLPGGVNHSYINDLLPHVKKIYFTPLPWWRNGRAEICEVTDQISNIIQQTDATVVYVNTLTLWEPHIAARTRKCKSVMHVRELPAHDKDLCERLNSTPEQIRLHIDRNTDWVIANSQVTADYVALENKATVIYNSVERNKIESERDSETSLPLSVAMLSSNTLKKGIADLFHVAKLAAEMDLPVRFSVYGPDTPELQARMTSYAYNNLTYCGYVARPYEALKNADVILSLSHFQESFGRTVVEGMLAGCIPVGYAWGALPEVVDSSVGHLVPFGDYEEIVNTLKKLTEGTDQLAELKQYAKSFASARFNDKQIGDALYQTLTEVASK</sequence>